<keyword evidence="2 4" id="KW-0238">DNA-binding</keyword>
<dbReference type="InterPro" id="IPR050109">
    <property type="entry name" value="HTH-type_TetR-like_transc_reg"/>
</dbReference>
<evidence type="ECO:0000256" key="1">
    <source>
        <dbReference type="ARBA" id="ARBA00023015"/>
    </source>
</evidence>
<dbReference type="FunFam" id="1.10.10.60:FF:000141">
    <property type="entry name" value="TetR family transcriptional regulator"/>
    <property type="match status" value="1"/>
</dbReference>
<comment type="caution">
    <text evidence="6">The sequence shown here is derived from an EMBL/GenBank/DDBJ whole genome shotgun (WGS) entry which is preliminary data.</text>
</comment>
<dbReference type="Pfam" id="PF14246">
    <property type="entry name" value="TetR_C_7"/>
    <property type="match status" value="1"/>
</dbReference>
<keyword evidence="3" id="KW-0804">Transcription</keyword>
<dbReference type="PROSITE" id="PS50977">
    <property type="entry name" value="HTH_TETR_2"/>
    <property type="match status" value="1"/>
</dbReference>
<dbReference type="PANTHER" id="PTHR30055:SF146">
    <property type="entry name" value="HTH-TYPE TRANSCRIPTIONAL DUAL REGULATOR CECR"/>
    <property type="match status" value="1"/>
</dbReference>
<protein>
    <submittedName>
        <fullName evidence="6">AcrR family transcriptional regulator</fullName>
    </submittedName>
</protein>
<proteinExistence type="predicted"/>
<dbReference type="EMBL" id="JACCBU010000001">
    <property type="protein sequence ID" value="NYE71306.1"/>
    <property type="molecule type" value="Genomic_DNA"/>
</dbReference>
<evidence type="ECO:0000256" key="2">
    <source>
        <dbReference type="ARBA" id="ARBA00023125"/>
    </source>
</evidence>
<dbReference type="Gene3D" id="1.10.357.10">
    <property type="entry name" value="Tetracycline Repressor, domain 2"/>
    <property type="match status" value="1"/>
</dbReference>
<dbReference type="GO" id="GO:0003700">
    <property type="term" value="F:DNA-binding transcription factor activity"/>
    <property type="evidence" value="ECO:0007669"/>
    <property type="project" value="TreeGrafter"/>
</dbReference>
<dbReference type="InterPro" id="IPR023772">
    <property type="entry name" value="DNA-bd_HTH_TetR-type_CS"/>
</dbReference>
<dbReference type="InterPro" id="IPR039536">
    <property type="entry name" value="TetR_C_Proteobacteria"/>
</dbReference>
<evidence type="ECO:0000256" key="3">
    <source>
        <dbReference type="ARBA" id="ARBA00023163"/>
    </source>
</evidence>
<reference evidence="6 7" key="1">
    <citation type="submission" date="2020-07" db="EMBL/GenBank/DDBJ databases">
        <title>Sequencing the genomes of 1000 actinobacteria strains.</title>
        <authorList>
            <person name="Klenk H.-P."/>
        </authorList>
    </citation>
    <scope>NUCLEOTIDE SEQUENCE [LARGE SCALE GENOMIC DNA]</scope>
    <source>
        <strain evidence="6 7">DSM 22083</strain>
    </source>
</reference>
<feature type="domain" description="HTH tetR-type" evidence="5">
    <location>
        <begin position="13"/>
        <end position="73"/>
    </location>
</feature>
<dbReference type="PANTHER" id="PTHR30055">
    <property type="entry name" value="HTH-TYPE TRANSCRIPTIONAL REGULATOR RUTR"/>
    <property type="match status" value="1"/>
</dbReference>
<dbReference type="AlphaFoldDB" id="A0A7Y9I6Q9"/>
<name>A0A7Y9I6Q9_9ACTN</name>
<sequence>MATAAPTPTTRGLGKRQAILDAAAELFADEGYARASIDAIAARAGVSKPTVYSHFGNKEQLFRESLAESARQINEQSYAAAIALDVGPGWEESLHEVAVELVECQRSSCASSLQRQLYAEINRDPEVFTIVRSRGAQPMIEALAGRLAMLANAGYLEIDDPQLAAKQFFALIGAEMPELTRLGTDRGEDRVVRASVQAGVHAFLRAYRA</sequence>
<dbReference type="GO" id="GO:0000976">
    <property type="term" value="F:transcription cis-regulatory region binding"/>
    <property type="evidence" value="ECO:0007669"/>
    <property type="project" value="TreeGrafter"/>
</dbReference>
<dbReference type="PROSITE" id="PS01081">
    <property type="entry name" value="HTH_TETR_1"/>
    <property type="match status" value="1"/>
</dbReference>
<organism evidence="6 7">
    <name type="scientific">Microlunatus parietis</name>
    <dbReference type="NCBI Taxonomy" id="682979"/>
    <lineage>
        <taxon>Bacteria</taxon>
        <taxon>Bacillati</taxon>
        <taxon>Actinomycetota</taxon>
        <taxon>Actinomycetes</taxon>
        <taxon>Propionibacteriales</taxon>
        <taxon>Propionibacteriaceae</taxon>
        <taxon>Microlunatus</taxon>
    </lineage>
</organism>
<dbReference type="SUPFAM" id="SSF46689">
    <property type="entry name" value="Homeodomain-like"/>
    <property type="match status" value="1"/>
</dbReference>
<accession>A0A7Y9I6Q9</accession>
<dbReference type="InterPro" id="IPR001647">
    <property type="entry name" value="HTH_TetR"/>
</dbReference>
<evidence type="ECO:0000313" key="7">
    <source>
        <dbReference type="Proteomes" id="UP000569914"/>
    </source>
</evidence>
<keyword evidence="1" id="KW-0805">Transcription regulation</keyword>
<dbReference type="RefSeq" id="WP_179751357.1">
    <property type="nucleotide sequence ID" value="NZ_JACCBU010000001.1"/>
</dbReference>
<gene>
    <name evidence="6" type="ORF">BKA15_002635</name>
</gene>
<dbReference type="Pfam" id="PF00440">
    <property type="entry name" value="TetR_N"/>
    <property type="match status" value="1"/>
</dbReference>
<dbReference type="GO" id="GO:0045892">
    <property type="term" value="P:negative regulation of DNA-templated transcription"/>
    <property type="evidence" value="ECO:0007669"/>
    <property type="project" value="UniProtKB-ARBA"/>
</dbReference>
<feature type="DNA-binding region" description="H-T-H motif" evidence="4">
    <location>
        <begin position="36"/>
        <end position="55"/>
    </location>
</feature>
<evidence type="ECO:0000259" key="5">
    <source>
        <dbReference type="PROSITE" id="PS50977"/>
    </source>
</evidence>
<dbReference type="InterPro" id="IPR009057">
    <property type="entry name" value="Homeodomain-like_sf"/>
</dbReference>
<keyword evidence="7" id="KW-1185">Reference proteome</keyword>
<evidence type="ECO:0000313" key="6">
    <source>
        <dbReference type="EMBL" id="NYE71306.1"/>
    </source>
</evidence>
<evidence type="ECO:0000256" key="4">
    <source>
        <dbReference type="PROSITE-ProRule" id="PRU00335"/>
    </source>
</evidence>
<dbReference type="PRINTS" id="PR00455">
    <property type="entry name" value="HTHTETR"/>
</dbReference>
<dbReference type="Proteomes" id="UP000569914">
    <property type="component" value="Unassembled WGS sequence"/>
</dbReference>